<comment type="subcellular location">
    <subcellularLocation>
        <location evidence="1">Membrane</location>
        <topology evidence="1">Multi-pass membrane protein</topology>
    </subcellularLocation>
</comment>
<comment type="similarity">
    <text evidence="2">Belongs to the ferric reductase (FRE) family.</text>
</comment>
<dbReference type="SUPFAM" id="SSF52343">
    <property type="entry name" value="Ferredoxin reductase-like, C-terminal NADP-linked domain"/>
    <property type="match status" value="1"/>
</dbReference>
<feature type="transmembrane region" description="Helical" evidence="11">
    <location>
        <begin position="161"/>
        <end position="185"/>
    </location>
</feature>
<evidence type="ECO:0000256" key="12">
    <source>
        <dbReference type="SAM" id="SignalP"/>
    </source>
</evidence>
<protein>
    <recommendedName>
        <fullName evidence="13">FAD-binding FR-type domain-containing protein</fullName>
    </recommendedName>
</protein>
<evidence type="ECO:0000256" key="10">
    <source>
        <dbReference type="ARBA" id="ARBA00023180"/>
    </source>
</evidence>
<evidence type="ECO:0000256" key="5">
    <source>
        <dbReference type="ARBA" id="ARBA00022982"/>
    </source>
</evidence>
<dbReference type="Gene3D" id="3.40.50.80">
    <property type="entry name" value="Nucleotide-binding domain of ferredoxin-NADP reductase (FNR) module"/>
    <property type="match status" value="1"/>
</dbReference>
<feature type="domain" description="FAD-binding FR-type" evidence="13">
    <location>
        <begin position="416"/>
        <end position="575"/>
    </location>
</feature>
<sequence>MIPLGRLASVLAWCLLCWRAAAKSAEQHSDLCLQSCRGAIVRLRFHDAAQLCASRLALHSTLLCVTVYCDEGGREADWDALNDMCLAEGRSGIPPWSSLSNYTAGDIERLRHVQLHEEFPTEHEFDQVVVPSAELYRAWFDTLDAYSYVTRHHFLYGSAMVVFWVAVVAVSAANRLMLAISSFLYRYRLYKRSKSFETTMWLKRYITIPATFGYRAATEAWCGTIPLRIQTLTLVAFAVMNLLLSIYGYRITPINFYFPGETKQILRYVSDRTGIISFANFPVMWLFGMRNNAAIWLTGWDFGTCNNFHRWIARIATLQAVVHSVGYTVLAFQEGGWAYFAGYWTHMYWVVGEVATIIMCALVACSIYWFRRANYELFLILHIVMSIIVLLAMLGHVSIFNGEYDVLFWVPVFLWVFDRAMRVMRIVFFNPTTKPTIAAALYSSATNMVRLEIPCRVGAYKAQPGTYYYLTVLDDKRFWESHPFTVASVGDGSGSSTKSFCEQAPLLESDTEIDAEEDQGATTKTTAGPTKLLTFLIRPYNGFTGRLRDLAAAASPRPASMRVLVDGPYGHHQPLHLFDQVVFIVGGSGVVVPISYLRGLVGHSRETNKSIQLHWAVRQPEFAAEVLARDMSDAVADNDGTLSIDIYFSAEPQPRSAQDDGLPAQVARHYQRPCARQIVMQAAAEECSAGRKGRGLAVVACGPARLADDARQAVVEAMDRGLCEMEYFEEKFRW</sequence>
<evidence type="ECO:0000256" key="1">
    <source>
        <dbReference type="ARBA" id="ARBA00004141"/>
    </source>
</evidence>
<feature type="signal peptide" evidence="12">
    <location>
        <begin position="1"/>
        <end position="22"/>
    </location>
</feature>
<evidence type="ECO:0000256" key="9">
    <source>
        <dbReference type="ARBA" id="ARBA00023136"/>
    </source>
</evidence>
<dbReference type="PANTHER" id="PTHR32361:SF9">
    <property type="entry name" value="FERRIC REDUCTASE TRANSMEMBRANE COMPONENT 3-RELATED"/>
    <property type="match status" value="1"/>
</dbReference>
<dbReference type="InterPro" id="IPR013130">
    <property type="entry name" value="Fe3_Rdtase_TM_dom"/>
</dbReference>
<gene>
    <name evidence="14" type="ORF">E4U42_004925</name>
</gene>
<dbReference type="InterPro" id="IPR039261">
    <property type="entry name" value="FNR_nucleotide-bd"/>
</dbReference>
<reference evidence="14" key="1">
    <citation type="journal article" date="2020" name="bioRxiv">
        <title>Whole genome comparisons of ergot fungi reveals the divergence and evolution of species within the genus Claviceps are the result of varying mechanisms driving genome evolution and host range expansion.</title>
        <authorList>
            <person name="Wyka S.A."/>
            <person name="Mondo S.J."/>
            <person name="Liu M."/>
            <person name="Dettman J."/>
            <person name="Nalam V."/>
            <person name="Broders K.D."/>
        </authorList>
    </citation>
    <scope>NUCLEOTIDE SEQUENCE</scope>
    <source>
        <strain evidence="14">CCC 489</strain>
    </source>
</reference>
<dbReference type="AlphaFoldDB" id="A0A8K0J4Z0"/>
<dbReference type="GO" id="GO:0006826">
    <property type="term" value="P:iron ion transport"/>
    <property type="evidence" value="ECO:0007669"/>
    <property type="project" value="TreeGrafter"/>
</dbReference>
<dbReference type="OrthoDB" id="167398at2759"/>
<dbReference type="PANTHER" id="PTHR32361">
    <property type="entry name" value="FERRIC/CUPRIC REDUCTASE TRANSMEMBRANE COMPONENT"/>
    <property type="match status" value="1"/>
</dbReference>
<evidence type="ECO:0000259" key="13">
    <source>
        <dbReference type="PROSITE" id="PS51384"/>
    </source>
</evidence>
<keyword evidence="7" id="KW-0560">Oxidoreductase</keyword>
<keyword evidence="3" id="KW-0813">Transport</keyword>
<accession>A0A8K0J4Z0</accession>
<feature type="transmembrane region" description="Helical" evidence="11">
    <location>
        <begin position="347"/>
        <end position="370"/>
    </location>
</feature>
<keyword evidence="12" id="KW-0732">Signal</keyword>
<dbReference type="Pfam" id="PF08030">
    <property type="entry name" value="NAD_binding_6"/>
    <property type="match status" value="1"/>
</dbReference>
<dbReference type="GO" id="GO:0006879">
    <property type="term" value="P:intracellular iron ion homeostasis"/>
    <property type="evidence" value="ECO:0007669"/>
    <property type="project" value="TreeGrafter"/>
</dbReference>
<feature type="chain" id="PRO_5035472479" description="FAD-binding FR-type domain-containing protein" evidence="12">
    <location>
        <begin position="23"/>
        <end position="734"/>
    </location>
</feature>
<evidence type="ECO:0000256" key="7">
    <source>
        <dbReference type="ARBA" id="ARBA00023002"/>
    </source>
</evidence>
<organism evidence="14 15">
    <name type="scientific">Claviceps africana</name>
    <dbReference type="NCBI Taxonomy" id="83212"/>
    <lineage>
        <taxon>Eukaryota</taxon>
        <taxon>Fungi</taxon>
        <taxon>Dikarya</taxon>
        <taxon>Ascomycota</taxon>
        <taxon>Pezizomycotina</taxon>
        <taxon>Sordariomycetes</taxon>
        <taxon>Hypocreomycetidae</taxon>
        <taxon>Hypocreales</taxon>
        <taxon>Clavicipitaceae</taxon>
        <taxon>Claviceps</taxon>
    </lineage>
</organism>
<evidence type="ECO:0000256" key="8">
    <source>
        <dbReference type="ARBA" id="ARBA00023065"/>
    </source>
</evidence>
<keyword evidence="10" id="KW-0325">Glycoprotein</keyword>
<feature type="transmembrane region" description="Helical" evidence="11">
    <location>
        <begin position="231"/>
        <end position="249"/>
    </location>
</feature>
<evidence type="ECO:0000256" key="6">
    <source>
        <dbReference type="ARBA" id="ARBA00022989"/>
    </source>
</evidence>
<evidence type="ECO:0000313" key="15">
    <source>
        <dbReference type="Proteomes" id="UP000811619"/>
    </source>
</evidence>
<keyword evidence="8" id="KW-0406">Ion transport</keyword>
<dbReference type="GO" id="GO:0000293">
    <property type="term" value="F:ferric-chelate reductase activity"/>
    <property type="evidence" value="ECO:0007669"/>
    <property type="project" value="UniProtKB-ARBA"/>
</dbReference>
<keyword evidence="4 11" id="KW-0812">Transmembrane</keyword>
<dbReference type="EMBL" id="SRPY01000446">
    <property type="protein sequence ID" value="KAG5923539.1"/>
    <property type="molecule type" value="Genomic_DNA"/>
</dbReference>
<keyword evidence="6 11" id="KW-1133">Transmembrane helix</keyword>
<dbReference type="Pfam" id="PF08022">
    <property type="entry name" value="FAD_binding_8"/>
    <property type="match status" value="1"/>
</dbReference>
<comment type="caution">
    <text evidence="14">The sequence shown here is derived from an EMBL/GenBank/DDBJ whole genome shotgun (WGS) entry which is preliminary data.</text>
</comment>
<dbReference type="PROSITE" id="PS51384">
    <property type="entry name" value="FAD_FR"/>
    <property type="match status" value="1"/>
</dbReference>
<evidence type="ECO:0000313" key="14">
    <source>
        <dbReference type="EMBL" id="KAG5923539.1"/>
    </source>
</evidence>
<dbReference type="GO" id="GO:0005886">
    <property type="term" value="C:plasma membrane"/>
    <property type="evidence" value="ECO:0007669"/>
    <property type="project" value="TreeGrafter"/>
</dbReference>
<evidence type="ECO:0000256" key="11">
    <source>
        <dbReference type="SAM" id="Phobius"/>
    </source>
</evidence>
<proteinExistence type="inferred from homology"/>
<evidence type="ECO:0000256" key="4">
    <source>
        <dbReference type="ARBA" id="ARBA00022692"/>
    </source>
</evidence>
<dbReference type="SFLD" id="SFLDG01168">
    <property type="entry name" value="Ferric_reductase_subgroup_(FRE"/>
    <property type="match status" value="1"/>
</dbReference>
<name>A0A8K0J4Z0_9HYPO</name>
<evidence type="ECO:0000256" key="3">
    <source>
        <dbReference type="ARBA" id="ARBA00022448"/>
    </source>
</evidence>
<keyword evidence="9 11" id="KW-0472">Membrane</keyword>
<keyword evidence="5" id="KW-0249">Electron transport</keyword>
<dbReference type="InterPro" id="IPR051410">
    <property type="entry name" value="Ferric/Cupric_Reductase"/>
</dbReference>
<feature type="transmembrane region" description="Helical" evidence="11">
    <location>
        <begin position="377"/>
        <end position="400"/>
    </location>
</feature>
<dbReference type="Proteomes" id="UP000811619">
    <property type="component" value="Unassembled WGS sequence"/>
</dbReference>
<dbReference type="GO" id="GO:0015677">
    <property type="term" value="P:copper ion import"/>
    <property type="evidence" value="ECO:0007669"/>
    <property type="project" value="TreeGrafter"/>
</dbReference>
<dbReference type="SFLD" id="SFLDS00052">
    <property type="entry name" value="Ferric_Reductase_Domain"/>
    <property type="match status" value="1"/>
</dbReference>
<evidence type="ECO:0000256" key="2">
    <source>
        <dbReference type="ARBA" id="ARBA00006278"/>
    </source>
</evidence>
<dbReference type="CDD" id="cd06186">
    <property type="entry name" value="NOX_Duox_like_FAD_NADP"/>
    <property type="match status" value="1"/>
</dbReference>
<dbReference type="Pfam" id="PF01794">
    <property type="entry name" value="Ferric_reduct"/>
    <property type="match status" value="1"/>
</dbReference>
<keyword evidence="15" id="KW-1185">Reference proteome</keyword>
<dbReference type="InterPro" id="IPR013112">
    <property type="entry name" value="FAD-bd_8"/>
</dbReference>
<dbReference type="InterPro" id="IPR013121">
    <property type="entry name" value="Fe_red_NAD-bd_6"/>
</dbReference>
<dbReference type="InterPro" id="IPR017927">
    <property type="entry name" value="FAD-bd_FR_type"/>
</dbReference>